<reference evidence="1 2" key="1">
    <citation type="submission" date="2017-02" db="EMBL/GenBank/DDBJ databases">
        <title>isolation and characterization of a novel temperate virus Aeropyrum globular virus 1 infecting hyperthermophilic archaeon Aeropyrum.</title>
        <authorList>
            <person name="Yumiya M."/>
            <person name="Yoshida T."/>
            <person name="Sako Y."/>
        </authorList>
    </citation>
    <scope>NUCLEOTIDE SEQUENCE [LARGE SCALE GENOMIC DNA]</scope>
    <source>
        <strain evidence="1 2">YK1-12-2013</strain>
    </source>
</reference>
<evidence type="ECO:0000313" key="2">
    <source>
        <dbReference type="Proteomes" id="UP000291213"/>
    </source>
</evidence>
<evidence type="ECO:0000313" key="1">
    <source>
        <dbReference type="EMBL" id="GBF08884.1"/>
    </source>
</evidence>
<proteinExistence type="predicted"/>
<protein>
    <submittedName>
        <fullName evidence="1">Uncharacterized protein</fullName>
    </submittedName>
</protein>
<accession>A0A401H8Z6</accession>
<dbReference type="AlphaFoldDB" id="A0A401H8Z6"/>
<organism evidence="1 2">
    <name type="scientific">Aeropyrum pernix</name>
    <dbReference type="NCBI Taxonomy" id="56636"/>
    <lineage>
        <taxon>Archaea</taxon>
        <taxon>Thermoproteota</taxon>
        <taxon>Thermoprotei</taxon>
        <taxon>Desulfurococcales</taxon>
        <taxon>Desulfurococcaceae</taxon>
        <taxon>Aeropyrum</taxon>
    </lineage>
</organism>
<comment type="caution">
    <text evidence="1">The sequence shown here is derived from an EMBL/GenBank/DDBJ whole genome shotgun (WGS) entry which is preliminary data.</text>
</comment>
<dbReference type="Proteomes" id="UP000291213">
    <property type="component" value="Unassembled WGS sequence"/>
</dbReference>
<dbReference type="EMBL" id="BDMD01000032">
    <property type="protein sequence ID" value="GBF08884.1"/>
    <property type="molecule type" value="Genomic_DNA"/>
</dbReference>
<name>A0A401H8Z6_AERPX</name>
<sequence>MKSGVRVERLERGLEMGCSEETLYRVSIEGLESLLRRCGWVERGCVFEIVWEERV</sequence>
<gene>
    <name evidence="1" type="ORF">apy_06090</name>
</gene>